<dbReference type="InterPro" id="IPR026021">
    <property type="entry name" value="YdjA-like"/>
</dbReference>
<dbReference type="InterPro" id="IPR000415">
    <property type="entry name" value="Nitroreductase-like"/>
</dbReference>
<protein>
    <recommendedName>
        <fullName evidence="8">Putative NAD(P)H nitroreductase</fullName>
        <ecNumber evidence="8">1.-.-.-</ecNumber>
    </recommendedName>
</protein>
<dbReference type="SUPFAM" id="SSF55469">
    <property type="entry name" value="FMN-dependent nitroreductase-like"/>
    <property type="match status" value="1"/>
</dbReference>
<sequence length="192" mass="21286">MNEPDQVPGLLERRRSTPSRLLGGPAPDIETLERVARTALRVPDHGKLQPWRILLLRGAPRQAFGEWLLARRAAQQPPPAEAVIDKERQKMTTAPVIFVVISRIGDTDRIPELEQILSGGCVCFSLLLAAEAEGLGAQWLTGWPAYDEGVAAHLGLSAGERILGFIHVGHAQEEVPERVRPEFAEHFQEWQT</sequence>
<proteinExistence type="inferred from homology"/>
<dbReference type="PANTHER" id="PTHR43821">
    <property type="entry name" value="NAD(P)H NITROREDUCTASE YDJA-RELATED"/>
    <property type="match status" value="1"/>
</dbReference>
<comment type="similarity">
    <text evidence="2 8">Belongs to the nitroreductase family.</text>
</comment>
<evidence type="ECO:0000256" key="5">
    <source>
        <dbReference type="ARBA" id="ARBA00022857"/>
    </source>
</evidence>
<accession>A0ABT0GLA6</accession>
<dbReference type="EMBL" id="JALNMH010000015">
    <property type="protein sequence ID" value="MCK7595291.1"/>
    <property type="molecule type" value="Genomic_DNA"/>
</dbReference>
<evidence type="ECO:0000256" key="7">
    <source>
        <dbReference type="ARBA" id="ARBA00023027"/>
    </source>
</evidence>
<dbReference type="PANTHER" id="PTHR43821:SF1">
    <property type="entry name" value="NAD(P)H NITROREDUCTASE YDJA-RELATED"/>
    <property type="match status" value="1"/>
</dbReference>
<dbReference type="Proteomes" id="UP001431449">
    <property type="component" value="Unassembled WGS sequence"/>
</dbReference>
<dbReference type="RefSeq" id="WP_248211134.1">
    <property type="nucleotide sequence ID" value="NZ_JALNMH010000015.1"/>
</dbReference>
<dbReference type="Pfam" id="PF00881">
    <property type="entry name" value="Nitroreductase"/>
    <property type="match status" value="1"/>
</dbReference>
<evidence type="ECO:0000256" key="4">
    <source>
        <dbReference type="ARBA" id="ARBA00022643"/>
    </source>
</evidence>
<evidence type="ECO:0000256" key="9">
    <source>
        <dbReference type="SAM" id="MobiDB-lite"/>
    </source>
</evidence>
<gene>
    <name evidence="11" type="ORF">M0G41_16650</name>
</gene>
<dbReference type="EC" id="1.-.-.-" evidence="8"/>
<feature type="region of interest" description="Disordered" evidence="9">
    <location>
        <begin position="1"/>
        <end position="26"/>
    </location>
</feature>
<keyword evidence="3 8" id="KW-0285">Flavoprotein</keyword>
<keyword evidence="12" id="KW-1185">Reference proteome</keyword>
<comment type="caution">
    <text evidence="11">The sequence shown here is derived from an EMBL/GenBank/DDBJ whole genome shotgun (WGS) entry which is preliminary data.</text>
</comment>
<dbReference type="CDD" id="cd02135">
    <property type="entry name" value="YdjA-like"/>
    <property type="match status" value="1"/>
</dbReference>
<dbReference type="InterPro" id="IPR029479">
    <property type="entry name" value="Nitroreductase"/>
</dbReference>
<keyword evidence="6 8" id="KW-0560">Oxidoreductase</keyword>
<evidence type="ECO:0000256" key="2">
    <source>
        <dbReference type="ARBA" id="ARBA00007118"/>
    </source>
</evidence>
<evidence type="ECO:0000256" key="8">
    <source>
        <dbReference type="PIRNR" id="PIRNR000232"/>
    </source>
</evidence>
<dbReference type="Gene3D" id="3.40.109.10">
    <property type="entry name" value="NADH Oxidase"/>
    <property type="match status" value="1"/>
</dbReference>
<evidence type="ECO:0000313" key="12">
    <source>
        <dbReference type="Proteomes" id="UP001431449"/>
    </source>
</evidence>
<organism evidence="11 12">
    <name type="scientific">Pseudomarimonas salicorniae</name>
    <dbReference type="NCBI Taxonomy" id="2933270"/>
    <lineage>
        <taxon>Bacteria</taxon>
        <taxon>Pseudomonadati</taxon>
        <taxon>Pseudomonadota</taxon>
        <taxon>Gammaproteobacteria</taxon>
        <taxon>Lysobacterales</taxon>
        <taxon>Lysobacteraceae</taxon>
        <taxon>Pseudomarimonas</taxon>
    </lineage>
</organism>
<comment type="cofactor">
    <cofactor evidence="1 8">
        <name>FMN</name>
        <dbReference type="ChEBI" id="CHEBI:58210"/>
    </cofactor>
</comment>
<keyword evidence="7 8" id="KW-0520">NAD</keyword>
<keyword evidence="5 8" id="KW-0521">NADP</keyword>
<evidence type="ECO:0000256" key="3">
    <source>
        <dbReference type="ARBA" id="ARBA00022630"/>
    </source>
</evidence>
<reference evidence="11" key="1">
    <citation type="submission" date="2022-04" db="EMBL/GenBank/DDBJ databases">
        <title>Lysobacter sp. CAU 1642 isolated from sea sand.</title>
        <authorList>
            <person name="Kim W."/>
        </authorList>
    </citation>
    <scope>NUCLEOTIDE SEQUENCE</scope>
    <source>
        <strain evidence="11">CAU 1642</strain>
    </source>
</reference>
<evidence type="ECO:0000313" key="11">
    <source>
        <dbReference type="EMBL" id="MCK7595291.1"/>
    </source>
</evidence>
<dbReference type="InterPro" id="IPR052530">
    <property type="entry name" value="NAD(P)H_nitroreductase"/>
</dbReference>
<keyword evidence="4 8" id="KW-0288">FMN</keyword>
<evidence type="ECO:0000256" key="6">
    <source>
        <dbReference type="ARBA" id="ARBA00023002"/>
    </source>
</evidence>
<evidence type="ECO:0000256" key="1">
    <source>
        <dbReference type="ARBA" id="ARBA00001917"/>
    </source>
</evidence>
<feature type="domain" description="Nitroreductase" evidence="10">
    <location>
        <begin position="12"/>
        <end position="170"/>
    </location>
</feature>
<name>A0ABT0GLA6_9GAMM</name>
<dbReference type="PIRSF" id="PIRSF000232">
    <property type="entry name" value="YdjA"/>
    <property type="match status" value="1"/>
</dbReference>
<evidence type="ECO:0000259" key="10">
    <source>
        <dbReference type="Pfam" id="PF00881"/>
    </source>
</evidence>